<name>A0AAU9WA49_9CNID</name>
<sequence>MSRFCTNLEGITKSESGSVLSKATKILYLLSAKREKEGNEKCKDDAYNIDHGFRPKSL</sequence>
<comment type="caution">
    <text evidence="1">The sequence shown here is derived from an EMBL/GenBank/DDBJ whole genome shotgun (WGS) entry which is preliminary data.</text>
</comment>
<dbReference type="EMBL" id="CALNXJ010000010">
    <property type="protein sequence ID" value="CAH3106461.1"/>
    <property type="molecule type" value="Genomic_DNA"/>
</dbReference>
<dbReference type="AlphaFoldDB" id="A0AAU9WA49"/>
<dbReference type="Proteomes" id="UP001159428">
    <property type="component" value="Unassembled WGS sequence"/>
</dbReference>
<organism evidence="1 2">
    <name type="scientific">Pocillopora meandrina</name>
    <dbReference type="NCBI Taxonomy" id="46732"/>
    <lineage>
        <taxon>Eukaryota</taxon>
        <taxon>Metazoa</taxon>
        <taxon>Cnidaria</taxon>
        <taxon>Anthozoa</taxon>
        <taxon>Hexacorallia</taxon>
        <taxon>Scleractinia</taxon>
        <taxon>Astrocoeniina</taxon>
        <taxon>Pocilloporidae</taxon>
        <taxon>Pocillopora</taxon>
    </lineage>
</organism>
<reference evidence="1 2" key="1">
    <citation type="submission" date="2022-05" db="EMBL/GenBank/DDBJ databases">
        <authorList>
            <consortium name="Genoscope - CEA"/>
            <person name="William W."/>
        </authorList>
    </citation>
    <scope>NUCLEOTIDE SEQUENCE [LARGE SCALE GENOMIC DNA]</scope>
</reference>
<proteinExistence type="predicted"/>
<evidence type="ECO:0000313" key="2">
    <source>
        <dbReference type="Proteomes" id="UP001159428"/>
    </source>
</evidence>
<protein>
    <submittedName>
        <fullName evidence="1">Uncharacterized protein</fullName>
    </submittedName>
</protein>
<gene>
    <name evidence="1" type="ORF">PMEA_00001559</name>
</gene>
<evidence type="ECO:0000313" key="1">
    <source>
        <dbReference type="EMBL" id="CAH3106461.1"/>
    </source>
</evidence>
<accession>A0AAU9WA49</accession>
<keyword evidence="2" id="KW-1185">Reference proteome</keyword>